<keyword evidence="2" id="KW-1185">Reference proteome</keyword>
<protein>
    <submittedName>
        <fullName evidence="1">Uncharacterized protein</fullName>
    </submittedName>
</protein>
<proteinExistence type="predicted"/>
<organism evidence="1 2">
    <name type="scientific">Eumeta variegata</name>
    <name type="common">Bagworm moth</name>
    <name type="synonym">Eumeta japonica</name>
    <dbReference type="NCBI Taxonomy" id="151549"/>
    <lineage>
        <taxon>Eukaryota</taxon>
        <taxon>Metazoa</taxon>
        <taxon>Ecdysozoa</taxon>
        <taxon>Arthropoda</taxon>
        <taxon>Hexapoda</taxon>
        <taxon>Insecta</taxon>
        <taxon>Pterygota</taxon>
        <taxon>Neoptera</taxon>
        <taxon>Endopterygota</taxon>
        <taxon>Lepidoptera</taxon>
        <taxon>Glossata</taxon>
        <taxon>Ditrysia</taxon>
        <taxon>Tineoidea</taxon>
        <taxon>Psychidae</taxon>
        <taxon>Oiketicinae</taxon>
        <taxon>Eumeta</taxon>
    </lineage>
</organism>
<accession>A0A4C1Z6N0</accession>
<evidence type="ECO:0000313" key="1">
    <source>
        <dbReference type="EMBL" id="GBP84256.1"/>
    </source>
</evidence>
<name>A0A4C1Z6N0_EUMVA</name>
<gene>
    <name evidence="1" type="ORF">EVAR_60200_1</name>
</gene>
<dbReference type="AlphaFoldDB" id="A0A4C1Z6N0"/>
<evidence type="ECO:0000313" key="2">
    <source>
        <dbReference type="Proteomes" id="UP000299102"/>
    </source>
</evidence>
<dbReference type="Proteomes" id="UP000299102">
    <property type="component" value="Unassembled WGS sequence"/>
</dbReference>
<dbReference type="EMBL" id="BGZK01001668">
    <property type="protein sequence ID" value="GBP84256.1"/>
    <property type="molecule type" value="Genomic_DNA"/>
</dbReference>
<comment type="caution">
    <text evidence="1">The sequence shown here is derived from an EMBL/GenBank/DDBJ whole genome shotgun (WGS) entry which is preliminary data.</text>
</comment>
<reference evidence="1 2" key="1">
    <citation type="journal article" date="2019" name="Commun. Biol.">
        <title>The bagworm genome reveals a unique fibroin gene that provides high tensile strength.</title>
        <authorList>
            <person name="Kono N."/>
            <person name="Nakamura H."/>
            <person name="Ohtoshi R."/>
            <person name="Tomita M."/>
            <person name="Numata K."/>
            <person name="Arakawa K."/>
        </authorList>
    </citation>
    <scope>NUCLEOTIDE SEQUENCE [LARGE SCALE GENOMIC DNA]</scope>
</reference>
<sequence>MVKTTIGKLFYKNQKDDSITERQREACASAARPTTSQCQIIFGRPRAAALPTGRQAHSYIISLINILKVGTGYSISFVNDAAIRRRVRGIGLRPKLLRGRILGARNRRSPTTLDQVGTPPVGGRAALRATWPGHRHLTS</sequence>